<sequence length="188" mass="21115">MGDITARMSGLHLVGELEQEEEKEQEEAVGAPEEFYLRAAVWQLRQELQNVRSHLAALEAEEEPPHLLQARNMLQNMLTLQASGGTAATGDELDLGLAITLPGIVNDPLPPAIINNYSHLLQYQVNDLIDGMDRRLTLSQATVPPLDLRLTLARPRRLQAFSAQLRFKETFYLHLRLCACRLFMVCVS</sequence>
<evidence type="ECO:0000313" key="1">
    <source>
        <dbReference type="EMBL" id="KAI5058998.1"/>
    </source>
</evidence>
<comment type="caution">
    <text evidence="1">The sequence shown here is derived from an EMBL/GenBank/DDBJ whole genome shotgun (WGS) entry which is preliminary data.</text>
</comment>
<dbReference type="AlphaFoldDB" id="A0A9D4U133"/>
<proteinExistence type="predicted"/>
<keyword evidence="2" id="KW-1185">Reference proteome</keyword>
<protein>
    <submittedName>
        <fullName evidence="1">Uncharacterized protein</fullName>
    </submittedName>
</protein>
<reference evidence="1" key="1">
    <citation type="submission" date="2021-01" db="EMBL/GenBank/DDBJ databases">
        <title>Adiantum capillus-veneris genome.</title>
        <authorList>
            <person name="Fang Y."/>
            <person name="Liao Q."/>
        </authorList>
    </citation>
    <scope>NUCLEOTIDE SEQUENCE</scope>
    <source>
        <strain evidence="1">H3</strain>
        <tissue evidence="1">Leaf</tissue>
    </source>
</reference>
<organism evidence="1 2">
    <name type="scientific">Adiantum capillus-veneris</name>
    <name type="common">Maidenhair fern</name>
    <dbReference type="NCBI Taxonomy" id="13818"/>
    <lineage>
        <taxon>Eukaryota</taxon>
        <taxon>Viridiplantae</taxon>
        <taxon>Streptophyta</taxon>
        <taxon>Embryophyta</taxon>
        <taxon>Tracheophyta</taxon>
        <taxon>Polypodiopsida</taxon>
        <taxon>Polypodiidae</taxon>
        <taxon>Polypodiales</taxon>
        <taxon>Pteridineae</taxon>
        <taxon>Pteridaceae</taxon>
        <taxon>Vittarioideae</taxon>
        <taxon>Adiantum</taxon>
    </lineage>
</organism>
<name>A0A9D4U133_ADICA</name>
<dbReference type="EMBL" id="JABFUD020000025">
    <property type="protein sequence ID" value="KAI5058998.1"/>
    <property type="molecule type" value="Genomic_DNA"/>
</dbReference>
<dbReference type="Proteomes" id="UP000886520">
    <property type="component" value="Chromosome 25"/>
</dbReference>
<accession>A0A9D4U133</accession>
<gene>
    <name evidence="1" type="ORF">GOP47_0025317</name>
</gene>
<evidence type="ECO:0000313" key="2">
    <source>
        <dbReference type="Proteomes" id="UP000886520"/>
    </source>
</evidence>